<keyword evidence="3" id="KW-1185">Reference proteome</keyword>
<gene>
    <name evidence="2" type="ORF">U732_3557</name>
</gene>
<name>A0A0C1U4K4_9CLOT</name>
<sequence length="78" mass="9080">MNYIATFYTHSGAIKFNRFLLKNNISNETLPVPRQLSSNCGIGVSFSYENNVENIFTDDMEKLYLCNKDKFKLIKTFE</sequence>
<dbReference type="RefSeq" id="WP_039630748.1">
    <property type="nucleotide sequence ID" value="NZ_AYSO01000013.1"/>
</dbReference>
<accession>A0A0C1U4K4</accession>
<dbReference type="STRING" id="29341.RSJ17_03905"/>
<evidence type="ECO:0000259" key="1">
    <source>
        <dbReference type="Pfam" id="PF11823"/>
    </source>
</evidence>
<dbReference type="OrthoDB" id="3192849at2"/>
<dbReference type="Pfam" id="PF11823">
    <property type="entry name" value="Se_S_carrier"/>
    <property type="match status" value="1"/>
</dbReference>
<comment type="caution">
    <text evidence="2">The sequence shown here is derived from an EMBL/GenBank/DDBJ whole genome shotgun (WGS) entry which is preliminary data.</text>
</comment>
<dbReference type="AlphaFoldDB" id="A0A0C1U4K4"/>
<dbReference type="EMBL" id="AYSO01000013">
    <property type="protein sequence ID" value="KIE47714.1"/>
    <property type="molecule type" value="Genomic_DNA"/>
</dbReference>
<dbReference type="InterPro" id="IPR021778">
    <property type="entry name" value="Se/S_carrier-like"/>
</dbReference>
<evidence type="ECO:0000313" key="2">
    <source>
        <dbReference type="EMBL" id="KIE47714.1"/>
    </source>
</evidence>
<protein>
    <recommendedName>
        <fullName evidence="1">Putative Se/S carrier protein-like domain-containing protein</fullName>
    </recommendedName>
</protein>
<feature type="domain" description="Putative Se/S carrier protein-like" evidence="1">
    <location>
        <begin position="2"/>
        <end position="50"/>
    </location>
</feature>
<organism evidence="2 3">
    <name type="scientific">Clostridium argentinense CDC 2741</name>
    <dbReference type="NCBI Taxonomy" id="1418104"/>
    <lineage>
        <taxon>Bacteria</taxon>
        <taxon>Bacillati</taxon>
        <taxon>Bacillota</taxon>
        <taxon>Clostridia</taxon>
        <taxon>Eubacteriales</taxon>
        <taxon>Clostridiaceae</taxon>
        <taxon>Clostridium</taxon>
    </lineage>
</organism>
<proteinExistence type="predicted"/>
<dbReference type="Proteomes" id="UP000031366">
    <property type="component" value="Unassembled WGS sequence"/>
</dbReference>
<evidence type="ECO:0000313" key="3">
    <source>
        <dbReference type="Proteomes" id="UP000031366"/>
    </source>
</evidence>
<reference evidence="2 3" key="1">
    <citation type="journal article" date="2015" name="Infect. Genet. Evol.">
        <title>Genomic sequences of six botulinum neurotoxin-producing strains representing three clostridial species illustrate the mobility and diversity of botulinum neurotoxin genes.</title>
        <authorList>
            <person name="Smith T.J."/>
            <person name="Hill K.K."/>
            <person name="Xie G."/>
            <person name="Foley B.T."/>
            <person name="Williamson C.H."/>
            <person name="Foster J.T."/>
            <person name="Johnson S.L."/>
            <person name="Chertkov O."/>
            <person name="Teshima H."/>
            <person name="Gibbons H.S."/>
            <person name="Johnsky L.A."/>
            <person name="Karavis M.A."/>
            <person name="Smith L.A."/>
        </authorList>
    </citation>
    <scope>NUCLEOTIDE SEQUENCE [LARGE SCALE GENOMIC DNA]</scope>
    <source>
        <strain evidence="2 3">CDC 2741</strain>
    </source>
</reference>